<evidence type="ECO:0000313" key="1">
    <source>
        <dbReference type="EMBL" id="AEW05194.1"/>
    </source>
</evidence>
<sequence>MLALNAALWGIDPDDYTGSVQGAYMAANTCDGCGHFLCGRGWHYRPDWVLCERCHTYVQWGEGLE</sequence>
<protein>
    <submittedName>
        <fullName evidence="1">Uncharacterized protein</fullName>
    </submittedName>
</protein>
<dbReference type="AlphaFoldDB" id="G8TZF4"/>
<accession>G8TZF4</accession>
<organism evidence="1 2">
    <name type="scientific">Sulfobacillus acidophilus (strain ATCC 700253 / DSM 10332 / NAL)</name>
    <dbReference type="NCBI Taxonomy" id="679936"/>
    <lineage>
        <taxon>Bacteria</taxon>
        <taxon>Bacillati</taxon>
        <taxon>Bacillota</taxon>
        <taxon>Clostridia</taxon>
        <taxon>Eubacteriales</taxon>
        <taxon>Clostridiales Family XVII. Incertae Sedis</taxon>
        <taxon>Sulfobacillus</taxon>
    </lineage>
</organism>
<keyword evidence="2" id="KW-1185">Reference proteome</keyword>
<dbReference type="PATRIC" id="fig|679936.5.peg.1766"/>
<dbReference type="EMBL" id="CP003179">
    <property type="protein sequence ID" value="AEW05194.1"/>
    <property type="molecule type" value="Genomic_DNA"/>
</dbReference>
<dbReference type="Proteomes" id="UP000005439">
    <property type="component" value="Chromosome"/>
</dbReference>
<dbReference type="STRING" id="679936.Sulac_1698"/>
<proteinExistence type="predicted"/>
<reference evidence="1 2" key="2">
    <citation type="journal article" date="2012" name="Stand. Genomic Sci.">
        <title>Complete genome sequence of the moderately thermophilic mineral-sulfide-oxidizing firmicute Sulfobacillus acidophilus type strain (NAL(T)).</title>
        <authorList>
            <person name="Anderson I."/>
            <person name="Chertkov O."/>
            <person name="Chen A."/>
            <person name="Saunders E."/>
            <person name="Lapidus A."/>
            <person name="Nolan M."/>
            <person name="Lucas S."/>
            <person name="Hammon N."/>
            <person name="Deshpande S."/>
            <person name="Cheng J.F."/>
            <person name="Han C."/>
            <person name="Tapia R."/>
            <person name="Goodwin L.A."/>
            <person name="Pitluck S."/>
            <person name="Liolios K."/>
            <person name="Pagani I."/>
            <person name="Ivanova N."/>
            <person name="Mikhailova N."/>
            <person name="Pati A."/>
            <person name="Palaniappan K."/>
            <person name="Land M."/>
            <person name="Pan C."/>
            <person name="Rohde M."/>
            <person name="Pukall R."/>
            <person name="Goker M."/>
            <person name="Detter J.C."/>
            <person name="Woyke T."/>
            <person name="Bristow J."/>
            <person name="Eisen J.A."/>
            <person name="Markowitz V."/>
            <person name="Hugenholtz P."/>
            <person name="Kyrpides N.C."/>
            <person name="Klenk H.P."/>
            <person name="Mavromatis K."/>
        </authorList>
    </citation>
    <scope>NUCLEOTIDE SEQUENCE [LARGE SCALE GENOMIC DNA]</scope>
    <source>
        <strain evidence="2">ATCC 700253 / DSM 10332 / NAL</strain>
    </source>
</reference>
<evidence type="ECO:0000313" key="2">
    <source>
        <dbReference type="Proteomes" id="UP000005439"/>
    </source>
</evidence>
<dbReference type="KEGG" id="sap:Sulac_1698"/>
<gene>
    <name evidence="1" type="ordered locus">Sulac_1698</name>
</gene>
<dbReference type="HOGENOM" id="CLU_2848206_0_0_9"/>
<name>G8TZF4_SULAD</name>
<reference evidence="2" key="1">
    <citation type="submission" date="2011-12" db="EMBL/GenBank/DDBJ databases">
        <title>The complete genome of chromosome of Sulfobacillus acidophilus DSM 10332.</title>
        <authorList>
            <person name="Lucas S."/>
            <person name="Han J."/>
            <person name="Lapidus A."/>
            <person name="Bruce D."/>
            <person name="Goodwin L."/>
            <person name="Pitluck S."/>
            <person name="Peters L."/>
            <person name="Kyrpides N."/>
            <person name="Mavromatis K."/>
            <person name="Ivanova N."/>
            <person name="Mikhailova N."/>
            <person name="Chertkov O."/>
            <person name="Saunders E."/>
            <person name="Detter J.C."/>
            <person name="Tapia R."/>
            <person name="Han C."/>
            <person name="Land M."/>
            <person name="Hauser L."/>
            <person name="Markowitz V."/>
            <person name="Cheng J.-F."/>
            <person name="Hugenholtz P."/>
            <person name="Woyke T."/>
            <person name="Wu D."/>
            <person name="Pukall R."/>
            <person name="Gehrich-Schroeter G."/>
            <person name="Schneider S."/>
            <person name="Klenk H.-P."/>
            <person name="Eisen J.A."/>
        </authorList>
    </citation>
    <scope>NUCLEOTIDE SEQUENCE [LARGE SCALE GENOMIC DNA]</scope>
    <source>
        <strain evidence="2">ATCC 700253 / DSM 10332 / NAL</strain>
    </source>
</reference>